<protein>
    <recommendedName>
        <fullName evidence="3">RNA-directed RNA polymerase</fullName>
    </recommendedName>
</protein>
<dbReference type="EMBL" id="CAUYUJ010004205">
    <property type="protein sequence ID" value="CAK0808544.1"/>
    <property type="molecule type" value="Genomic_DNA"/>
</dbReference>
<name>A0ABN9QWF4_9DINO</name>
<evidence type="ECO:0000313" key="1">
    <source>
        <dbReference type="EMBL" id="CAK0808544.1"/>
    </source>
</evidence>
<dbReference type="Proteomes" id="UP001189429">
    <property type="component" value="Unassembled WGS sequence"/>
</dbReference>
<comment type="caution">
    <text evidence="1">The sequence shown here is derived from an EMBL/GenBank/DDBJ whole genome shotgun (WGS) entry which is preliminary data.</text>
</comment>
<evidence type="ECO:0008006" key="3">
    <source>
        <dbReference type="Google" id="ProtNLM"/>
    </source>
</evidence>
<accession>A0ABN9QWF4</accession>
<keyword evidence="2" id="KW-1185">Reference proteome</keyword>
<reference evidence="1" key="1">
    <citation type="submission" date="2023-10" db="EMBL/GenBank/DDBJ databases">
        <authorList>
            <person name="Chen Y."/>
            <person name="Shah S."/>
            <person name="Dougan E. K."/>
            <person name="Thang M."/>
            <person name="Chan C."/>
        </authorList>
    </citation>
    <scope>NUCLEOTIDE SEQUENCE [LARGE SCALE GENOMIC DNA]</scope>
</reference>
<evidence type="ECO:0000313" key="2">
    <source>
        <dbReference type="Proteomes" id="UP001189429"/>
    </source>
</evidence>
<sequence length="239" mass="25948">MLGSWARPPLQRLYVGTLAPSYSCPEVLDGRGPCAAGALYGFSRDIVGWVVQHLLPTTGSEDMEACLWARQFERAHAGSVPRGETFRLDPRGLLEALSGDIDDAWVHPVKTRSLYLKCTRDRTHGCRLPFFPNSDVPARVRFRLPSRNASHGAGAHPARPETAPWRETAPALALAKSSGGLGKGCPCIRPLGHALSTGCSRCRRRGEHPATELPSVVAAAGLLELSGWTWRARQAKARL</sequence>
<organism evidence="1 2">
    <name type="scientific">Prorocentrum cordatum</name>
    <dbReference type="NCBI Taxonomy" id="2364126"/>
    <lineage>
        <taxon>Eukaryota</taxon>
        <taxon>Sar</taxon>
        <taxon>Alveolata</taxon>
        <taxon>Dinophyceae</taxon>
        <taxon>Prorocentrales</taxon>
        <taxon>Prorocentraceae</taxon>
        <taxon>Prorocentrum</taxon>
    </lineage>
</organism>
<gene>
    <name evidence="1" type="ORF">PCOR1329_LOCUS14117</name>
</gene>
<proteinExistence type="predicted"/>